<protein>
    <recommendedName>
        <fullName evidence="6">Ran guanine nucleotide release factor</fullName>
    </recommendedName>
</protein>
<dbReference type="GO" id="GO:0005085">
    <property type="term" value="F:guanyl-nucleotide exchange factor activity"/>
    <property type="evidence" value="ECO:0007669"/>
    <property type="project" value="TreeGrafter"/>
</dbReference>
<comment type="caution">
    <text evidence="4">The sequence shown here is derived from an EMBL/GenBank/DDBJ whole genome shotgun (WGS) entry which is preliminary data.</text>
</comment>
<sequence>MSSSTRQLFGGAITAVAPIHLVDASDLRQVPDTQEVLLYPDSSVSIIVEVLQRVDPPDDDSAIRFHFDSLAHDNSATTSTVDAVAVIPNTRGDKTPPAITLLGVQSVAKFNQEGQDQVRVLMALFRVEDQRVDLVVTFNVPVASQDHGAVGEEGWKTARNHFDAFVRSLCIVDFGLFA</sequence>
<keyword evidence="3" id="KW-0653">Protein transport</keyword>
<evidence type="ECO:0000313" key="4">
    <source>
        <dbReference type="EMBL" id="KAJ7349486.1"/>
    </source>
</evidence>
<organism evidence="4 5">
    <name type="scientific">Mycena albidolilacea</name>
    <dbReference type="NCBI Taxonomy" id="1033008"/>
    <lineage>
        <taxon>Eukaryota</taxon>
        <taxon>Fungi</taxon>
        <taxon>Dikarya</taxon>
        <taxon>Basidiomycota</taxon>
        <taxon>Agaricomycotina</taxon>
        <taxon>Agaricomycetes</taxon>
        <taxon>Agaricomycetidae</taxon>
        <taxon>Agaricales</taxon>
        <taxon>Marasmiineae</taxon>
        <taxon>Mycenaceae</taxon>
        <taxon>Mycena</taxon>
    </lineage>
</organism>
<evidence type="ECO:0008006" key="6">
    <source>
        <dbReference type="Google" id="ProtNLM"/>
    </source>
</evidence>
<gene>
    <name evidence="4" type="ORF">DFH08DRAFT_865512</name>
</gene>
<dbReference type="Proteomes" id="UP001218218">
    <property type="component" value="Unassembled WGS sequence"/>
</dbReference>
<comment type="similarity">
    <text evidence="1">Belongs to the MOG1 family.</text>
</comment>
<dbReference type="GO" id="GO:0031267">
    <property type="term" value="F:small GTPase binding"/>
    <property type="evidence" value="ECO:0007669"/>
    <property type="project" value="TreeGrafter"/>
</dbReference>
<evidence type="ECO:0000256" key="1">
    <source>
        <dbReference type="ARBA" id="ARBA00010307"/>
    </source>
</evidence>
<reference evidence="4" key="1">
    <citation type="submission" date="2023-03" db="EMBL/GenBank/DDBJ databases">
        <title>Massive genome expansion in bonnet fungi (Mycena s.s.) driven by repeated elements and novel gene families across ecological guilds.</title>
        <authorList>
            <consortium name="Lawrence Berkeley National Laboratory"/>
            <person name="Harder C.B."/>
            <person name="Miyauchi S."/>
            <person name="Viragh M."/>
            <person name="Kuo A."/>
            <person name="Thoen E."/>
            <person name="Andreopoulos B."/>
            <person name="Lu D."/>
            <person name="Skrede I."/>
            <person name="Drula E."/>
            <person name="Henrissat B."/>
            <person name="Morin E."/>
            <person name="Kohler A."/>
            <person name="Barry K."/>
            <person name="LaButti K."/>
            <person name="Morin E."/>
            <person name="Salamov A."/>
            <person name="Lipzen A."/>
            <person name="Mereny Z."/>
            <person name="Hegedus B."/>
            <person name="Baldrian P."/>
            <person name="Stursova M."/>
            <person name="Weitz H."/>
            <person name="Taylor A."/>
            <person name="Grigoriev I.V."/>
            <person name="Nagy L.G."/>
            <person name="Martin F."/>
            <person name="Kauserud H."/>
        </authorList>
    </citation>
    <scope>NUCLEOTIDE SEQUENCE</scope>
    <source>
        <strain evidence="4">CBHHK002</strain>
    </source>
</reference>
<accession>A0AAD7A5S2</accession>
<dbReference type="GO" id="GO:0005634">
    <property type="term" value="C:nucleus"/>
    <property type="evidence" value="ECO:0007669"/>
    <property type="project" value="TreeGrafter"/>
</dbReference>
<keyword evidence="2" id="KW-0813">Transport</keyword>
<keyword evidence="5" id="KW-1185">Reference proteome</keyword>
<proteinExistence type="inferred from homology"/>
<dbReference type="InterPro" id="IPR007681">
    <property type="entry name" value="Mog1"/>
</dbReference>
<dbReference type="GO" id="GO:0006606">
    <property type="term" value="P:protein import into nucleus"/>
    <property type="evidence" value="ECO:0007669"/>
    <property type="project" value="TreeGrafter"/>
</dbReference>
<dbReference type="Gene3D" id="3.40.1000.10">
    <property type="entry name" value="Mog1/PsbP, alpha/beta/alpha sandwich"/>
    <property type="match status" value="1"/>
</dbReference>
<dbReference type="PANTHER" id="PTHR15837">
    <property type="entry name" value="RAN GUANINE NUCLEOTIDE RELEASE FACTOR"/>
    <property type="match status" value="1"/>
</dbReference>
<evidence type="ECO:0000256" key="3">
    <source>
        <dbReference type="ARBA" id="ARBA00022927"/>
    </source>
</evidence>
<name>A0AAD7A5S2_9AGAR</name>
<evidence type="ECO:0000256" key="2">
    <source>
        <dbReference type="ARBA" id="ARBA00022448"/>
    </source>
</evidence>
<dbReference type="PANTHER" id="PTHR15837:SF0">
    <property type="entry name" value="RAN GUANINE NUCLEOTIDE RELEASE FACTOR"/>
    <property type="match status" value="1"/>
</dbReference>
<dbReference type="InterPro" id="IPR016123">
    <property type="entry name" value="Mog1/PsbP_a/b/a-sand"/>
</dbReference>
<evidence type="ECO:0000313" key="5">
    <source>
        <dbReference type="Proteomes" id="UP001218218"/>
    </source>
</evidence>
<dbReference type="SUPFAM" id="SSF55724">
    <property type="entry name" value="Mog1p/PsbP-like"/>
    <property type="match status" value="1"/>
</dbReference>
<dbReference type="AlphaFoldDB" id="A0AAD7A5S2"/>
<dbReference type="Pfam" id="PF04603">
    <property type="entry name" value="Mog1"/>
    <property type="match status" value="1"/>
</dbReference>
<dbReference type="EMBL" id="JARIHO010000016">
    <property type="protein sequence ID" value="KAJ7349486.1"/>
    <property type="molecule type" value="Genomic_DNA"/>
</dbReference>